<keyword evidence="2 3" id="KW-0961">Cell wall biogenesis/degradation</keyword>
<organism evidence="6 7">
    <name type="scientific">Croceicoccus esteveae</name>
    <dbReference type="NCBI Taxonomy" id="3075597"/>
    <lineage>
        <taxon>Bacteria</taxon>
        <taxon>Pseudomonadati</taxon>
        <taxon>Pseudomonadota</taxon>
        <taxon>Alphaproteobacteria</taxon>
        <taxon>Sphingomonadales</taxon>
        <taxon>Erythrobacteraceae</taxon>
        <taxon>Croceicoccus</taxon>
    </lineage>
</organism>
<gene>
    <name evidence="3" type="primary">rlpA</name>
    <name evidence="6" type="ORF">RM533_01420</name>
</gene>
<evidence type="ECO:0000313" key="6">
    <source>
        <dbReference type="EMBL" id="MDT0574838.1"/>
    </source>
</evidence>
<dbReference type="InterPro" id="IPR036908">
    <property type="entry name" value="RlpA-like_sf"/>
</dbReference>
<dbReference type="InterPro" id="IPR034718">
    <property type="entry name" value="RlpA"/>
</dbReference>
<name>A0ABU2ZE08_9SPHN</name>
<keyword evidence="7" id="KW-1185">Reference proteome</keyword>
<comment type="caution">
    <text evidence="6">The sequence shown here is derived from an EMBL/GenBank/DDBJ whole genome shotgun (WGS) entry which is preliminary data.</text>
</comment>
<dbReference type="EC" id="4.2.2.-" evidence="3"/>
<dbReference type="Pfam" id="PF03330">
    <property type="entry name" value="DPBB_1"/>
    <property type="match status" value="1"/>
</dbReference>
<accession>A0ABU2ZE08</accession>
<dbReference type="InterPro" id="IPR009009">
    <property type="entry name" value="RlpA-like_DPBB"/>
</dbReference>
<comment type="similarity">
    <text evidence="3 4">Belongs to the RlpA family.</text>
</comment>
<dbReference type="PANTHER" id="PTHR34183:SF8">
    <property type="entry name" value="ENDOLYTIC PEPTIDOGLYCAN TRANSGLYCOSYLASE RLPA-RELATED"/>
    <property type="match status" value="1"/>
</dbReference>
<dbReference type="EMBL" id="JAVRHS010000001">
    <property type="protein sequence ID" value="MDT0574838.1"/>
    <property type="molecule type" value="Genomic_DNA"/>
</dbReference>
<feature type="signal peptide" evidence="3">
    <location>
        <begin position="1"/>
        <end position="48"/>
    </location>
</feature>
<dbReference type="InterPro" id="IPR012997">
    <property type="entry name" value="RplA"/>
</dbReference>
<keyword evidence="3" id="KW-0732">Signal</keyword>
<dbReference type="SUPFAM" id="SSF50685">
    <property type="entry name" value="Barwin-like endoglucanases"/>
    <property type="match status" value="1"/>
</dbReference>
<dbReference type="Proteomes" id="UP001259803">
    <property type="component" value="Unassembled WGS sequence"/>
</dbReference>
<feature type="domain" description="RlpA-like protein double-psi beta-barrel" evidence="5">
    <location>
        <begin position="114"/>
        <end position="200"/>
    </location>
</feature>
<evidence type="ECO:0000256" key="4">
    <source>
        <dbReference type="RuleBase" id="RU003495"/>
    </source>
</evidence>
<evidence type="ECO:0000259" key="5">
    <source>
        <dbReference type="Pfam" id="PF03330"/>
    </source>
</evidence>
<dbReference type="PANTHER" id="PTHR34183">
    <property type="entry name" value="ENDOLYTIC PEPTIDOGLYCAN TRANSGLYCOSYLASE RLPA"/>
    <property type="match status" value="1"/>
</dbReference>
<dbReference type="Gene3D" id="2.40.40.10">
    <property type="entry name" value="RlpA-like domain"/>
    <property type="match status" value="1"/>
</dbReference>
<sequence precursor="true">MIRPTGFSTRRPIFARNPWSRTLIRLRSHRVSAAFAIAAMLPATAAIAVPGSDAPGQQVANSRLADPAPGAVTLVPPVLDNTDAPAGAPLATTVQLDTEPATADDSDGDHLGSGVASYYGPGLAGRPTANGEPFDPSELTAAHRTLPFGSKVKVTSRLTGRSVVVRINDRGPFHGERVIDLSTAAAKRIGLARRGKGEVSLALLLG</sequence>
<comment type="function">
    <text evidence="3">Lytic transglycosylase with a strong preference for naked glycan strands that lack stem peptides.</text>
</comment>
<evidence type="ECO:0000256" key="3">
    <source>
        <dbReference type="HAMAP-Rule" id="MF_02071"/>
    </source>
</evidence>
<evidence type="ECO:0000313" key="7">
    <source>
        <dbReference type="Proteomes" id="UP001259803"/>
    </source>
</evidence>
<proteinExistence type="inferred from homology"/>
<reference evidence="6 7" key="1">
    <citation type="submission" date="2023-09" db="EMBL/GenBank/DDBJ databases">
        <authorList>
            <person name="Rey-Velasco X."/>
        </authorList>
    </citation>
    <scope>NUCLEOTIDE SEQUENCE [LARGE SCALE GENOMIC DNA]</scope>
    <source>
        <strain evidence="6 7">F390</strain>
    </source>
</reference>
<dbReference type="CDD" id="cd22268">
    <property type="entry name" value="DPBB_RlpA-like"/>
    <property type="match status" value="1"/>
</dbReference>
<dbReference type="RefSeq" id="WP_311339397.1">
    <property type="nucleotide sequence ID" value="NZ_JAVRHS010000001.1"/>
</dbReference>
<evidence type="ECO:0000256" key="2">
    <source>
        <dbReference type="ARBA" id="ARBA00023316"/>
    </source>
</evidence>
<keyword evidence="1 3" id="KW-0456">Lyase</keyword>
<dbReference type="HAMAP" id="MF_02071">
    <property type="entry name" value="RlpA"/>
    <property type="match status" value="1"/>
</dbReference>
<feature type="chain" id="PRO_5044901315" description="Endolytic peptidoglycan transglycosylase RlpA" evidence="3">
    <location>
        <begin position="49"/>
        <end position="206"/>
    </location>
</feature>
<dbReference type="NCBIfam" id="TIGR00413">
    <property type="entry name" value="rlpA"/>
    <property type="match status" value="1"/>
</dbReference>
<evidence type="ECO:0000256" key="1">
    <source>
        <dbReference type="ARBA" id="ARBA00023239"/>
    </source>
</evidence>
<protein>
    <recommendedName>
        <fullName evidence="3">Endolytic peptidoglycan transglycosylase RlpA</fullName>
        <ecNumber evidence="3">4.2.2.-</ecNumber>
    </recommendedName>
</protein>